<sequence length="438" mass="49556">MKIVTNCCYFALTLLASCSLMVRSEDQHCMNAALKDITVEIGDDNPQRVMSFVRDEPGYQVNLQCKWTLQPANYDKPRQMYIRVPVIDFDTNDVSEAQCNVSNTKADVFSLNLKLNDTTYRNEFWCSNKSVKVKSQIVNLWDSSYKLALEFRSDDKQVRSNAKGVQVDVQVLGRDYCHRNMLFFEGSCYLITPEPMTPAEAFSIAKNYLGNVFTVPKNRNNSDFFRPFIQQNSARSKELPFKSPLALSSQQLWTGYVIHFYDSQPSSGASVEADFSDPLNNCIRSIRNMMVLFNSSTSYNDRCSRCALSVHWDSSNNPIFTCQSMDLSLPALIEFKQIPATKGDSQPQLFRTCDMPPPQPPAPDCSTMSASVQITIIVVVSLIIILIVLISAAYCYVKKMKSNREQRQHQEAVGDVNKDSKSAERCDLQLRSNPLLNA</sequence>
<comment type="caution">
    <text evidence="3">The sequence shown here is derived from an EMBL/GenBank/DDBJ whole genome shotgun (WGS) entry which is preliminary data.</text>
</comment>
<feature type="chain" id="PRO_5012017844" description="CUB domain-containing protein" evidence="2">
    <location>
        <begin position="25"/>
        <end position="438"/>
    </location>
</feature>
<organism evidence="3 4">
    <name type="scientific">Macrostomum lignano</name>
    <dbReference type="NCBI Taxonomy" id="282301"/>
    <lineage>
        <taxon>Eukaryota</taxon>
        <taxon>Metazoa</taxon>
        <taxon>Spiralia</taxon>
        <taxon>Lophotrochozoa</taxon>
        <taxon>Platyhelminthes</taxon>
        <taxon>Rhabditophora</taxon>
        <taxon>Macrostomorpha</taxon>
        <taxon>Macrostomida</taxon>
        <taxon>Macrostomidae</taxon>
        <taxon>Macrostomum</taxon>
    </lineage>
</organism>
<dbReference type="AlphaFoldDB" id="A0A267FCV4"/>
<evidence type="ECO:0008006" key="5">
    <source>
        <dbReference type="Google" id="ProtNLM"/>
    </source>
</evidence>
<evidence type="ECO:0000256" key="1">
    <source>
        <dbReference type="SAM" id="Phobius"/>
    </source>
</evidence>
<name>A0A267FCV4_9PLAT</name>
<accession>A0A267FCV4</accession>
<gene>
    <name evidence="3" type="ORF">BOX15_Mlig022503g1</name>
</gene>
<keyword evidence="1" id="KW-0812">Transmembrane</keyword>
<dbReference type="PROSITE" id="PS51257">
    <property type="entry name" value="PROKAR_LIPOPROTEIN"/>
    <property type="match status" value="1"/>
</dbReference>
<keyword evidence="2" id="KW-0732">Signal</keyword>
<dbReference type="EMBL" id="NIVC01001192">
    <property type="protein sequence ID" value="PAA70987.1"/>
    <property type="molecule type" value="Genomic_DNA"/>
</dbReference>
<dbReference type="Proteomes" id="UP000215902">
    <property type="component" value="Unassembled WGS sequence"/>
</dbReference>
<feature type="signal peptide" evidence="2">
    <location>
        <begin position="1"/>
        <end position="24"/>
    </location>
</feature>
<feature type="transmembrane region" description="Helical" evidence="1">
    <location>
        <begin position="374"/>
        <end position="397"/>
    </location>
</feature>
<evidence type="ECO:0000256" key="2">
    <source>
        <dbReference type="SAM" id="SignalP"/>
    </source>
</evidence>
<evidence type="ECO:0000313" key="4">
    <source>
        <dbReference type="Proteomes" id="UP000215902"/>
    </source>
</evidence>
<keyword evidence="1" id="KW-1133">Transmembrane helix</keyword>
<protein>
    <recommendedName>
        <fullName evidence="5">CUB domain-containing protein</fullName>
    </recommendedName>
</protein>
<reference evidence="3 4" key="1">
    <citation type="submission" date="2017-06" db="EMBL/GenBank/DDBJ databases">
        <title>A platform for efficient transgenesis in Macrostomum lignano, a flatworm model organism for stem cell research.</title>
        <authorList>
            <person name="Berezikov E."/>
        </authorList>
    </citation>
    <scope>NUCLEOTIDE SEQUENCE [LARGE SCALE GENOMIC DNA]</scope>
    <source>
        <strain evidence="3">DV1</strain>
        <tissue evidence="3">Whole organism</tissue>
    </source>
</reference>
<evidence type="ECO:0000313" key="3">
    <source>
        <dbReference type="EMBL" id="PAA70987.1"/>
    </source>
</evidence>
<proteinExistence type="predicted"/>
<keyword evidence="4" id="KW-1185">Reference proteome</keyword>
<keyword evidence="1" id="KW-0472">Membrane</keyword>